<dbReference type="SUPFAM" id="SSF111038">
    <property type="entry name" value="YjbQ-like"/>
    <property type="match status" value="1"/>
</dbReference>
<evidence type="ECO:0000313" key="2">
    <source>
        <dbReference type="EMBL" id="HEX69750.1"/>
    </source>
</evidence>
<dbReference type="InterPro" id="IPR001602">
    <property type="entry name" value="UPF0047_YjbQ-like"/>
</dbReference>
<comment type="caution">
    <text evidence="2">The sequence shown here is derived from an EMBL/GenBank/DDBJ whole genome shotgun (WGS) entry which is preliminary data.</text>
</comment>
<gene>
    <name evidence="2" type="ORF">ENP13_00675</name>
</gene>
<dbReference type="InterPro" id="IPR035917">
    <property type="entry name" value="YjbQ-like_sf"/>
</dbReference>
<dbReference type="AlphaFoldDB" id="A0A7C2WCP0"/>
<dbReference type="PANTHER" id="PTHR30615">
    <property type="entry name" value="UNCHARACTERIZED PROTEIN YJBQ-RELATED"/>
    <property type="match status" value="1"/>
</dbReference>
<dbReference type="PIRSF" id="PIRSF004681">
    <property type="entry name" value="UCP004681"/>
    <property type="match status" value="1"/>
</dbReference>
<evidence type="ECO:0000256" key="1">
    <source>
        <dbReference type="ARBA" id="ARBA00005534"/>
    </source>
</evidence>
<reference evidence="2" key="1">
    <citation type="journal article" date="2020" name="mSystems">
        <title>Genome- and Community-Level Interaction Insights into Carbon Utilization and Element Cycling Functions of Hydrothermarchaeota in Hydrothermal Sediment.</title>
        <authorList>
            <person name="Zhou Z."/>
            <person name="Liu Y."/>
            <person name="Xu W."/>
            <person name="Pan J."/>
            <person name="Luo Z.H."/>
            <person name="Li M."/>
        </authorList>
    </citation>
    <scope>NUCLEOTIDE SEQUENCE [LARGE SCALE GENOMIC DNA]</scope>
    <source>
        <strain evidence="2">SpSt-192</strain>
    </source>
</reference>
<proteinExistence type="inferred from homology"/>
<dbReference type="Pfam" id="PF01894">
    <property type="entry name" value="YjbQ"/>
    <property type="match status" value="1"/>
</dbReference>
<dbReference type="Gene3D" id="2.60.120.460">
    <property type="entry name" value="YjbQ-like"/>
    <property type="match status" value="1"/>
</dbReference>
<name>A0A7C2WCP0_9BACT</name>
<accession>A0A7C2WCP0</accession>
<organism evidence="2">
    <name type="scientific">Thermorudis sp</name>
    <dbReference type="NCBI Taxonomy" id="1969470"/>
    <lineage>
        <taxon>Bacteria</taxon>
        <taxon>Pseudomonadati</taxon>
        <taxon>Thermomicrobiota</taxon>
        <taxon>Thermomicrobia</taxon>
        <taxon>Thermomicrobia incertae sedis</taxon>
        <taxon>Thermorudis</taxon>
    </lineage>
</organism>
<comment type="similarity">
    <text evidence="1">Belongs to the UPF0047 family.</text>
</comment>
<sequence length="140" mass="15391">MCRVYSARAQVPTQGNDQMIDLTPIARKAIVESGLQLGIVTVFVAHATAGVTISEYEPGLIEDVKQVGERIAPAGCDYLHDRLNYDDNAHSHLRALVLGPSVTVPFENGEMLLGTWQRVVLIDFDTHPRTRNVVIQVLGQ</sequence>
<dbReference type="NCBIfam" id="TIGR00149">
    <property type="entry name" value="TIGR00149_YjbQ"/>
    <property type="match status" value="1"/>
</dbReference>
<protein>
    <submittedName>
        <fullName evidence="2">YjbQ family protein</fullName>
    </submittedName>
</protein>
<dbReference type="PANTHER" id="PTHR30615:SF8">
    <property type="entry name" value="UPF0047 PROTEIN C4A8.02C"/>
    <property type="match status" value="1"/>
</dbReference>
<dbReference type="EMBL" id="DSID01000053">
    <property type="protein sequence ID" value="HEX69750.1"/>
    <property type="molecule type" value="Genomic_DNA"/>
</dbReference>